<proteinExistence type="predicted"/>
<keyword evidence="4" id="KW-1185">Reference proteome</keyword>
<reference evidence="3" key="2">
    <citation type="submission" date="2023-11" db="EMBL/GenBank/DDBJ databases">
        <title>MicrobeMod: A computational toolkit for identifying prokaryotic methylation and restriction-modification with nanopore sequencing.</title>
        <authorList>
            <person name="Crits-Christoph A."/>
            <person name="Kang S.C."/>
            <person name="Lee H."/>
            <person name="Ostrov N."/>
        </authorList>
    </citation>
    <scope>NUCLEOTIDE SEQUENCE</scope>
    <source>
        <strain evidence="3">ATCC 51242</strain>
    </source>
</reference>
<protein>
    <recommendedName>
        <fullName evidence="5">ABC transporter substrate-binding protein</fullName>
    </recommendedName>
</protein>
<reference evidence="2 4" key="1">
    <citation type="submission" date="2014-03" db="EMBL/GenBank/DDBJ databases">
        <title>Complete genome sequence of the Radio-Resistant Rubrobacter radiotolerans RSPS-4.</title>
        <authorList>
            <person name="Egas C.C."/>
            <person name="Barroso C.C."/>
            <person name="Froufe H.J.C."/>
            <person name="Pacheco J.J."/>
            <person name="Albuquerque L.L."/>
            <person name="da Costa M.M.S."/>
        </authorList>
    </citation>
    <scope>NUCLEOTIDE SEQUENCE [LARGE SCALE GENOMIC DNA]</scope>
    <source>
        <strain evidence="2 4">RSPS-4</strain>
    </source>
</reference>
<evidence type="ECO:0000313" key="2">
    <source>
        <dbReference type="EMBL" id="AHY45348.1"/>
    </source>
</evidence>
<dbReference type="Proteomes" id="UP001281130">
    <property type="component" value="Unassembled WGS sequence"/>
</dbReference>
<feature type="chain" id="PRO_5001525107" description="ABC transporter substrate-binding protein" evidence="1">
    <location>
        <begin position="38"/>
        <end position="180"/>
    </location>
</feature>
<accession>A0A023WZ29</accession>
<dbReference type="STRING" id="42256.RradSPS_0065"/>
<dbReference type="EMBL" id="CP007514">
    <property type="protein sequence ID" value="AHY45348.1"/>
    <property type="molecule type" value="Genomic_DNA"/>
</dbReference>
<dbReference type="Proteomes" id="UP000025229">
    <property type="component" value="Chromosome"/>
</dbReference>
<dbReference type="HOGENOM" id="CLU_126942_0_0_11"/>
<dbReference type="eggNOG" id="ENOG50334U4">
    <property type="taxonomic scope" value="Bacteria"/>
</dbReference>
<evidence type="ECO:0000313" key="4">
    <source>
        <dbReference type="Proteomes" id="UP000025229"/>
    </source>
</evidence>
<evidence type="ECO:0000256" key="1">
    <source>
        <dbReference type="SAM" id="SignalP"/>
    </source>
</evidence>
<dbReference type="RefSeq" id="WP_038679914.1">
    <property type="nucleotide sequence ID" value="NZ_CP007514.1"/>
</dbReference>
<evidence type="ECO:0000313" key="3">
    <source>
        <dbReference type="EMBL" id="MDX5892759.1"/>
    </source>
</evidence>
<dbReference type="OrthoDB" id="3784114at2"/>
<evidence type="ECO:0008006" key="5">
    <source>
        <dbReference type="Google" id="ProtNLM"/>
    </source>
</evidence>
<sequence>MRSEAGFALPMRSLAFLLAAVLAAAVAAFPLAGGARAQEETAGLPVSGELSDGGEFEGTISNLGATNEAGEVVVTGVLNGTATEASGETTEITDQAFSEPVALQEGERCDVLFLDLGPLFLDLLGLEVDLAPVVLNVDAVPGAGNLLGNLLCAVTGLLDNAGNPTNAVANLLDRILGLLG</sequence>
<dbReference type="AlphaFoldDB" id="A0A023WZ29"/>
<feature type="signal peptide" evidence="1">
    <location>
        <begin position="1"/>
        <end position="37"/>
    </location>
</feature>
<gene>
    <name evidence="2" type="ORF">RradSPS_0065</name>
    <name evidence="3" type="ORF">SIL72_01835</name>
</gene>
<dbReference type="PATRIC" id="fig|42256.3.peg.64"/>
<dbReference type="KEGG" id="rrd:RradSPS_0065"/>
<dbReference type="EMBL" id="JAWXXX010000001">
    <property type="protein sequence ID" value="MDX5892759.1"/>
    <property type="molecule type" value="Genomic_DNA"/>
</dbReference>
<keyword evidence="1" id="KW-0732">Signal</keyword>
<organism evidence="2 4">
    <name type="scientific">Rubrobacter radiotolerans</name>
    <name type="common">Arthrobacter radiotolerans</name>
    <dbReference type="NCBI Taxonomy" id="42256"/>
    <lineage>
        <taxon>Bacteria</taxon>
        <taxon>Bacillati</taxon>
        <taxon>Actinomycetota</taxon>
        <taxon>Rubrobacteria</taxon>
        <taxon>Rubrobacterales</taxon>
        <taxon>Rubrobacteraceae</taxon>
        <taxon>Rubrobacter</taxon>
    </lineage>
</organism>
<name>A0A023WZ29_RUBRA</name>